<feature type="non-terminal residue" evidence="1">
    <location>
        <position position="1"/>
    </location>
</feature>
<dbReference type="AntiFam" id="ANF00018">
    <property type="entry name" value="tRNA translation"/>
</dbReference>
<name>A0A382M5S3_9ZZZZ</name>
<dbReference type="EMBL" id="UINC01091533">
    <property type="protein sequence ID" value="SVC44374.1"/>
    <property type="molecule type" value="Genomic_DNA"/>
</dbReference>
<reference evidence="1" key="1">
    <citation type="submission" date="2018-05" db="EMBL/GenBank/DDBJ databases">
        <authorList>
            <person name="Lanie J.A."/>
            <person name="Ng W.-L."/>
            <person name="Kazmierczak K.M."/>
            <person name="Andrzejewski T.M."/>
            <person name="Davidsen T.M."/>
            <person name="Wayne K.J."/>
            <person name="Tettelin H."/>
            <person name="Glass J.I."/>
            <person name="Rusch D."/>
            <person name="Podicherti R."/>
            <person name="Tsui H.-C.T."/>
            <person name="Winkler M.E."/>
        </authorList>
    </citation>
    <scope>NUCLEOTIDE SEQUENCE</scope>
</reference>
<sequence>VFFVILRITFICRGGGTGRHAVLRGQWAMLVRVRVPLSAHNISDLALKTWYIMVHYAPNGTLNGTLSITPQPGP</sequence>
<dbReference type="AlphaFoldDB" id="A0A382M5S3"/>
<proteinExistence type="predicted"/>
<protein>
    <submittedName>
        <fullName evidence="1">Uncharacterized protein</fullName>
    </submittedName>
</protein>
<gene>
    <name evidence="1" type="ORF">METZ01_LOCUS297228</name>
</gene>
<organism evidence="1">
    <name type="scientific">marine metagenome</name>
    <dbReference type="NCBI Taxonomy" id="408172"/>
    <lineage>
        <taxon>unclassified sequences</taxon>
        <taxon>metagenomes</taxon>
        <taxon>ecological metagenomes</taxon>
    </lineage>
</organism>
<accession>A0A382M5S3</accession>
<evidence type="ECO:0000313" key="1">
    <source>
        <dbReference type="EMBL" id="SVC44374.1"/>
    </source>
</evidence>